<keyword evidence="3" id="KW-1185">Reference proteome</keyword>
<evidence type="ECO:0000313" key="3">
    <source>
        <dbReference type="Proteomes" id="UP000244336"/>
    </source>
</evidence>
<dbReference type="AlphaFoldDB" id="A0A2T7CYN7"/>
<feature type="compositionally biased region" description="Pro residues" evidence="1">
    <location>
        <begin position="22"/>
        <end position="40"/>
    </location>
</feature>
<sequence length="205" mass="22919">MTPPLPRRTTATSLPRPGAAVPHPPLPPLPTPPHPPPPNPTLGGLDLCSSICRRRSASPSAATPPPLGGLDLQQRLHFDRLYLVFLLGTYLVDFKAVISKIQSSFISLLDIVILVFNRAAHEQLMTKSVGGGEHWKSGWLPYLLMEGLQQLYRNDIVKYYRAQPLDRRYCGISVLEQTLLGLEWKYCLTWIYVLSFGCKDGDLFL</sequence>
<reference evidence="2 3" key="1">
    <citation type="submission" date="2018-04" db="EMBL/GenBank/DDBJ databases">
        <title>WGS assembly of Panicum hallii var. hallii HAL2.</title>
        <authorList>
            <person name="Lovell J."/>
            <person name="Jenkins J."/>
            <person name="Lowry D."/>
            <person name="Mamidi S."/>
            <person name="Sreedasyam A."/>
            <person name="Weng X."/>
            <person name="Barry K."/>
            <person name="Bonette J."/>
            <person name="Campitelli B."/>
            <person name="Daum C."/>
            <person name="Gordon S."/>
            <person name="Gould B."/>
            <person name="Lipzen A."/>
            <person name="MacQueen A."/>
            <person name="Palacio-Mejia J."/>
            <person name="Plott C."/>
            <person name="Shakirov E."/>
            <person name="Shu S."/>
            <person name="Yoshinaga Y."/>
            <person name="Zane M."/>
            <person name="Rokhsar D."/>
            <person name="Grimwood J."/>
            <person name="Schmutz J."/>
            <person name="Juenger T."/>
        </authorList>
    </citation>
    <scope>NUCLEOTIDE SEQUENCE [LARGE SCALE GENOMIC DNA]</scope>
    <source>
        <strain evidence="3">cv. HAL2</strain>
    </source>
</reference>
<proteinExistence type="predicted"/>
<name>A0A2T7CYN7_9POAL</name>
<accession>A0A2T7CYN7</accession>
<dbReference type="EMBL" id="CM009755">
    <property type="protein sequence ID" value="PUZ48449.1"/>
    <property type="molecule type" value="Genomic_DNA"/>
</dbReference>
<dbReference type="Proteomes" id="UP000244336">
    <property type="component" value="Chromosome 7"/>
</dbReference>
<feature type="region of interest" description="Disordered" evidence="1">
    <location>
        <begin position="1"/>
        <end position="45"/>
    </location>
</feature>
<organism evidence="2 3">
    <name type="scientific">Panicum hallii var. hallii</name>
    <dbReference type="NCBI Taxonomy" id="1504633"/>
    <lineage>
        <taxon>Eukaryota</taxon>
        <taxon>Viridiplantae</taxon>
        <taxon>Streptophyta</taxon>
        <taxon>Embryophyta</taxon>
        <taxon>Tracheophyta</taxon>
        <taxon>Spermatophyta</taxon>
        <taxon>Magnoliopsida</taxon>
        <taxon>Liliopsida</taxon>
        <taxon>Poales</taxon>
        <taxon>Poaceae</taxon>
        <taxon>PACMAD clade</taxon>
        <taxon>Panicoideae</taxon>
        <taxon>Panicodae</taxon>
        <taxon>Paniceae</taxon>
        <taxon>Panicinae</taxon>
        <taxon>Panicum</taxon>
        <taxon>Panicum sect. Panicum</taxon>
    </lineage>
</organism>
<protein>
    <submittedName>
        <fullName evidence="2">Uncharacterized protein</fullName>
    </submittedName>
</protein>
<dbReference type="Gramene" id="PUZ48449">
    <property type="protein sequence ID" value="PUZ48449"/>
    <property type="gene ID" value="GQ55_7G245900"/>
</dbReference>
<evidence type="ECO:0000313" key="2">
    <source>
        <dbReference type="EMBL" id="PUZ48449.1"/>
    </source>
</evidence>
<gene>
    <name evidence="2" type="ORF">GQ55_7G245900</name>
</gene>
<evidence type="ECO:0000256" key="1">
    <source>
        <dbReference type="SAM" id="MobiDB-lite"/>
    </source>
</evidence>